<dbReference type="InterPro" id="IPR036390">
    <property type="entry name" value="WH_DNA-bd_sf"/>
</dbReference>
<dbReference type="InterPro" id="IPR001845">
    <property type="entry name" value="HTH_ArsR_DNA-bd_dom"/>
</dbReference>
<dbReference type="CDD" id="cd00090">
    <property type="entry name" value="HTH_ARSR"/>
    <property type="match status" value="1"/>
</dbReference>
<keyword evidence="4" id="KW-1185">Reference proteome</keyword>
<dbReference type="SMART" id="SM00418">
    <property type="entry name" value="HTH_ARSR"/>
    <property type="match status" value="1"/>
</dbReference>
<dbReference type="InParanoid" id="A0A554NDB4"/>
<dbReference type="EMBL" id="QMDX01000002">
    <property type="protein sequence ID" value="TSD15379.1"/>
    <property type="molecule type" value="Genomic_DNA"/>
</dbReference>
<evidence type="ECO:0000313" key="3">
    <source>
        <dbReference type="EMBL" id="TSD15379.1"/>
    </source>
</evidence>
<dbReference type="InterPro" id="IPR011991">
    <property type="entry name" value="ArsR-like_HTH"/>
</dbReference>
<name>A0A554NDB4_9EURY</name>
<reference evidence="3 4" key="1">
    <citation type="submission" date="2018-06" db="EMBL/GenBank/DDBJ databases">
        <title>Natronomonas sp. F16-60 a new haloarchaeon isolated from a solar saltern of Isla Cristina, Huelva, Spain.</title>
        <authorList>
            <person name="Duran-Viseras A."/>
            <person name="Sanchez-Porro C."/>
            <person name="Ventosa A."/>
        </authorList>
    </citation>
    <scope>NUCLEOTIDE SEQUENCE [LARGE SCALE GENOMIC DNA]</scope>
    <source>
        <strain evidence="3 4">F16-60</strain>
    </source>
</reference>
<evidence type="ECO:0000313" key="4">
    <source>
        <dbReference type="Proteomes" id="UP000319894"/>
    </source>
</evidence>
<dbReference type="Proteomes" id="UP000319894">
    <property type="component" value="Unassembled WGS sequence"/>
</dbReference>
<feature type="domain" description="HTH arsR-type" evidence="2">
    <location>
        <begin position="33"/>
        <end position="112"/>
    </location>
</feature>
<gene>
    <name evidence="3" type="ORF">DP107_05930</name>
</gene>
<accession>A0A554NDB4</accession>
<sequence length="122" mass="13543">MSQSNSTRSFQRPAVDSGTDSRTGDDPAVDTTEVLSLLSDEYAREVLNVLVGEPLSARALSERLDMSRPTIYRRLDRLESAGVIRSSMILDPDGHHRKRFSVVVDRMQLLLDPDGISLEVGE</sequence>
<feature type="compositionally biased region" description="Polar residues" evidence="1">
    <location>
        <begin position="1"/>
        <end position="10"/>
    </location>
</feature>
<dbReference type="Pfam" id="PF12840">
    <property type="entry name" value="HTH_20"/>
    <property type="match status" value="1"/>
</dbReference>
<dbReference type="RefSeq" id="WP_144261218.1">
    <property type="nucleotide sequence ID" value="NZ_QMDX01000002.1"/>
</dbReference>
<proteinExistence type="predicted"/>
<dbReference type="GO" id="GO:0003700">
    <property type="term" value="F:DNA-binding transcription factor activity"/>
    <property type="evidence" value="ECO:0007669"/>
    <property type="project" value="InterPro"/>
</dbReference>
<dbReference type="AlphaFoldDB" id="A0A554NDB4"/>
<dbReference type="InterPro" id="IPR036388">
    <property type="entry name" value="WH-like_DNA-bd_sf"/>
</dbReference>
<feature type="region of interest" description="Disordered" evidence="1">
    <location>
        <begin position="1"/>
        <end position="29"/>
    </location>
</feature>
<dbReference type="SUPFAM" id="SSF46785">
    <property type="entry name" value="Winged helix' DNA-binding domain"/>
    <property type="match status" value="1"/>
</dbReference>
<protein>
    <submittedName>
        <fullName evidence="3">ArsR family transcriptional regulator</fullName>
    </submittedName>
</protein>
<comment type="caution">
    <text evidence="3">The sequence shown here is derived from an EMBL/GenBank/DDBJ whole genome shotgun (WGS) entry which is preliminary data.</text>
</comment>
<evidence type="ECO:0000256" key="1">
    <source>
        <dbReference type="SAM" id="MobiDB-lite"/>
    </source>
</evidence>
<evidence type="ECO:0000259" key="2">
    <source>
        <dbReference type="SMART" id="SM00418"/>
    </source>
</evidence>
<dbReference type="Gene3D" id="1.10.10.10">
    <property type="entry name" value="Winged helix-like DNA-binding domain superfamily/Winged helix DNA-binding domain"/>
    <property type="match status" value="1"/>
</dbReference>
<organism evidence="3 4">
    <name type="scientific">Haloglomus irregulare</name>
    <dbReference type="NCBI Taxonomy" id="2234134"/>
    <lineage>
        <taxon>Archaea</taxon>
        <taxon>Methanobacteriati</taxon>
        <taxon>Methanobacteriota</taxon>
        <taxon>Stenosarchaea group</taxon>
        <taxon>Halobacteria</taxon>
        <taxon>Halobacteriales</taxon>
        <taxon>Natronomonadaceae</taxon>
        <taxon>Haloglomus</taxon>
    </lineage>
</organism>
<dbReference type="OrthoDB" id="311452at2157"/>